<keyword evidence="3" id="KW-1185">Reference proteome</keyword>
<dbReference type="HOGENOM" id="CLU_1144080_0_0_1"/>
<feature type="compositionally biased region" description="Low complexity" evidence="1">
    <location>
        <begin position="227"/>
        <end position="237"/>
    </location>
</feature>
<evidence type="ECO:0000256" key="1">
    <source>
        <dbReference type="SAM" id="MobiDB-lite"/>
    </source>
</evidence>
<name>J3KVA8_ORYBR</name>
<protein>
    <submittedName>
        <fullName evidence="2">Uncharacterized protein</fullName>
    </submittedName>
</protein>
<feature type="region of interest" description="Disordered" evidence="1">
    <location>
        <begin position="211"/>
        <end position="243"/>
    </location>
</feature>
<dbReference type="Gramene" id="OB0136G10010.1">
    <property type="protein sequence ID" value="OB0136G10010.1"/>
    <property type="gene ID" value="OB0136G10010"/>
</dbReference>
<dbReference type="AlphaFoldDB" id="J3KVA8"/>
<dbReference type="EnsemblPlants" id="OB0136G10010.1">
    <property type="protein sequence ID" value="OB0136G10010.1"/>
    <property type="gene ID" value="OB0136G10010"/>
</dbReference>
<dbReference type="Proteomes" id="UP000006038">
    <property type="component" value="Unassembled WGS sequence"/>
</dbReference>
<reference evidence="2" key="1">
    <citation type="submission" date="2015-06" db="UniProtKB">
        <authorList>
            <consortium name="EnsemblPlants"/>
        </authorList>
    </citation>
    <scope>IDENTIFICATION</scope>
</reference>
<sequence length="243" mass="26394">MTKVILIPGKELLGCRCTFGESFPNQDSREIVVFEPFFGRGIQPLKDIDHYAFEYLGGDDPIQESNEVLQKDVITSRTSRLFQQGTFIPSQPSHFPTPYHSGNTPLAYLSYTPSRQILELKWVAETSADELVAKRVALDPDAEPSEAVEDADAPSPQQSPSPSPLKRLRRPAFRQGSRKASNIDPSGPAGCVPPADYGALASQTVPTTLAILPDSAIPQEPSADAAPTSLTPPSLLTRTKRLP</sequence>
<accession>J3KVA8</accession>
<evidence type="ECO:0000313" key="3">
    <source>
        <dbReference type="Proteomes" id="UP000006038"/>
    </source>
</evidence>
<evidence type="ECO:0000313" key="2">
    <source>
        <dbReference type="EnsemblPlants" id="OB0136G10010.1"/>
    </source>
</evidence>
<proteinExistence type="predicted"/>
<feature type="region of interest" description="Disordered" evidence="1">
    <location>
        <begin position="140"/>
        <end position="198"/>
    </location>
</feature>
<organism evidence="2">
    <name type="scientific">Oryza brachyantha</name>
    <name type="common">malo sina</name>
    <dbReference type="NCBI Taxonomy" id="4533"/>
    <lineage>
        <taxon>Eukaryota</taxon>
        <taxon>Viridiplantae</taxon>
        <taxon>Streptophyta</taxon>
        <taxon>Embryophyta</taxon>
        <taxon>Tracheophyta</taxon>
        <taxon>Spermatophyta</taxon>
        <taxon>Magnoliopsida</taxon>
        <taxon>Liliopsida</taxon>
        <taxon>Poales</taxon>
        <taxon>Poaceae</taxon>
        <taxon>BOP clade</taxon>
        <taxon>Oryzoideae</taxon>
        <taxon>Oryzeae</taxon>
        <taxon>Oryzinae</taxon>
        <taxon>Oryza</taxon>
    </lineage>
</organism>
<feature type="compositionally biased region" description="Acidic residues" evidence="1">
    <location>
        <begin position="140"/>
        <end position="152"/>
    </location>
</feature>